<reference evidence="1" key="2">
    <citation type="submission" date="2020-06" db="EMBL/GenBank/DDBJ databases">
        <title>Helianthus annuus Genome sequencing and assembly Release 2.</title>
        <authorList>
            <person name="Gouzy J."/>
            <person name="Langlade N."/>
            <person name="Munos S."/>
        </authorList>
    </citation>
    <scope>NUCLEOTIDE SEQUENCE</scope>
    <source>
        <tissue evidence="1">Leaves</tissue>
    </source>
</reference>
<dbReference type="EMBL" id="MNCJ02000321">
    <property type="protein sequence ID" value="KAF5801774.1"/>
    <property type="molecule type" value="Genomic_DNA"/>
</dbReference>
<gene>
    <name evidence="1" type="ORF">HanXRQr2_Chr06g0251951</name>
</gene>
<name>A0A9K3IRL2_HELAN</name>
<evidence type="ECO:0000313" key="1">
    <source>
        <dbReference type="EMBL" id="KAF5801774.1"/>
    </source>
</evidence>
<dbReference type="Gramene" id="mRNA:HanXRQr2_Chr06g0251951">
    <property type="protein sequence ID" value="mRNA:HanXRQr2_Chr06g0251951"/>
    <property type="gene ID" value="HanXRQr2_Chr06g0251951"/>
</dbReference>
<protein>
    <submittedName>
        <fullName evidence="1">Uncharacterized protein</fullName>
    </submittedName>
</protein>
<proteinExistence type="predicted"/>
<organism evidence="1 2">
    <name type="scientific">Helianthus annuus</name>
    <name type="common">Common sunflower</name>
    <dbReference type="NCBI Taxonomy" id="4232"/>
    <lineage>
        <taxon>Eukaryota</taxon>
        <taxon>Viridiplantae</taxon>
        <taxon>Streptophyta</taxon>
        <taxon>Embryophyta</taxon>
        <taxon>Tracheophyta</taxon>
        <taxon>Spermatophyta</taxon>
        <taxon>Magnoliopsida</taxon>
        <taxon>eudicotyledons</taxon>
        <taxon>Gunneridae</taxon>
        <taxon>Pentapetalae</taxon>
        <taxon>asterids</taxon>
        <taxon>campanulids</taxon>
        <taxon>Asterales</taxon>
        <taxon>Asteraceae</taxon>
        <taxon>Asteroideae</taxon>
        <taxon>Heliantheae alliance</taxon>
        <taxon>Heliantheae</taxon>
        <taxon>Helianthus</taxon>
    </lineage>
</organism>
<evidence type="ECO:0000313" key="2">
    <source>
        <dbReference type="Proteomes" id="UP000215914"/>
    </source>
</evidence>
<comment type="caution">
    <text evidence="1">The sequence shown here is derived from an EMBL/GenBank/DDBJ whole genome shotgun (WGS) entry which is preliminary data.</text>
</comment>
<reference evidence="1" key="1">
    <citation type="journal article" date="2017" name="Nature">
        <title>The sunflower genome provides insights into oil metabolism, flowering and Asterid evolution.</title>
        <authorList>
            <person name="Badouin H."/>
            <person name="Gouzy J."/>
            <person name="Grassa C.J."/>
            <person name="Murat F."/>
            <person name="Staton S.E."/>
            <person name="Cottret L."/>
            <person name="Lelandais-Briere C."/>
            <person name="Owens G.L."/>
            <person name="Carrere S."/>
            <person name="Mayjonade B."/>
            <person name="Legrand L."/>
            <person name="Gill N."/>
            <person name="Kane N.C."/>
            <person name="Bowers J.E."/>
            <person name="Hubner S."/>
            <person name="Bellec A."/>
            <person name="Berard A."/>
            <person name="Berges H."/>
            <person name="Blanchet N."/>
            <person name="Boniface M.C."/>
            <person name="Brunel D."/>
            <person name="Catrice O."/>
            <person name="Chaidir N."/>
            <person name="Claudel C."/>
            <person name="Donnadieu C."/>
            <person name="Faraut T."/>
            <person name="Fievet G."/>
            <person name="Helmstetter N."/>
            <person name="King M."/>
            <person name="Knapp S.J."/>
            <person name="Lai Z."/>
            <person name="Le Paslier M.C."/>
            <person name="Lippi Y."/>
            <person name="Lorenzon L."/>
            <person name="Mandel J.R."/>
            <person name="Marage G."/>
            <person name="Marchand G."/>
            <person name="Marquand E."/>
            <person name="Bret-Mestries E."/>
            <person name="Morien E."/>
            <person name="Nambeesan S."/>
            <person name="Nguyen T."/>
            <person name="Pegot-Espagnet P."/>
            <person name="Pouilly N."/>
            <person name="Raftis F."/>
            <person name="Sallet E."/>
            <person name="Schiex T."/>
            <person name="Thomas J."/>
            <person name="Vandecasteele C."/>
            <person name="Vares D."/>
            <person name="Vear F."/>
            <person name="Vautrin S."/>
            <person name="Crespi M."/>
            <person name="Mangin B."/>
            <person name="Burke J.M."/>
            <person name="Salse J."/>
            <person name="Munos S."/>
            <person name="Vincourt P."/>
            <person name="Rieseberg L.H."/>
            <person name="Langlade N.B."/>
        </authorList>
    </citation>
    <scope>NUCLEOTIDE SEQUENCE</scope>
    <source>
        <tissue evidence="1">Leaves</tissue>
    </source>
</reference>
<keyword evidence="2" id="KW-1185">Reference proteome</keyword>
<dbReference type="Proteomes" id="UP000215914">
    <property type="component" value="Unassembled WGS sequence"/>
</dbReference>
<sequence>MRDASFRWIRKLFLFFSLLRSRSVLFRFVAVLVKARCLLWSFDARVSNENVAYEIGYLFCILDSWIVD</sequence>
<accession>A0A9K3IRL2</accession>
<dbReference type="AlphaFoldDB" id="A0A9K3IRL2"/>